<dbReference type="InterPro" id="IPR036282">
    <property type="entry name" value="Glutathione-S-Trfase_C_sf"/>
</dbReference>
<dbReference type="PROSITE" id="PS50404">
    <property type="entry name" value="GST_NTER"/>
    <property type="match status" value="1"/>
</dbReference>
<dbReference type="STRING" id="156889.Mmc1_3681"/>
<keyword evidence="2" id="KW-0808">Transferase</keyword>
<name>A0LDX3_MAGMM</name>
<dbReference type="SUPFAM" id="SSF47616">
    <property type="entry name" value="GST C-terminal domain-like"/>
    <property type="match status" value="1"/>
</dbReference>
<sequence>MRLFYSPTSPYARKVRLLILEKGLQDQIDMVVVLPMEDNRGVTPLNPLGKIPTLETADGQGLYDSPVICAYLDTLNQTPQLIPSGAERWSVLRQEALTDGLLDTALVLVKEYLRPEEMQSSQWLAHWHGTIQRTLDHLEQQQPAYQGTLTLAQLALGATLGYLDFRLPQLAWRQQRPQLQQWYTELAQRPSMLATCPPTS</sequence>
<proteinExistence type="predicted"/>
<evidence type="ECO:0000313" key="3">
    <source>
        <dbReference type="Proteomes" id="UP000002586"/>
    </source>
</evidence>
<dbReference type="KEGG" id="mgm:Mmc1_3681"/>
<dbReference type="Proteomes" id="UP000002586">
    <property type="component" value="Chromosome"/>
</dbReference>
<reference evidence="2 3" key="2">
    <citation type="journal article" date="2012" name="Int. J. Syst. Evol. Microbiol.">
        <title>Magnetococcus marinus gen. nov., sp. nov., a marine, magnetotactic bacterium that represents a novel lineage (Magnetococcaceae fam. nov.; Magnetococcales ord. nov.) at the base of the Alphaproteobacteria.</title>
        <authorList>
            <person name="Bazylinski D.A."/>
            <person name="Williams T.J."/>
            <person name="Lefevre C.T."/>
            <person name="Berg R.J."/>
            <person name="Zhang C.L."/>
            <person name="Bowser S.S."/>
            <person name="Dean A.J."/>
            <person name="Beveridge T.J."/>
        </authorList>
    </citation>
    <scope>NUCLEOTIDE SEQUENCE [LARGE SCALE GENOMIC DNA]</scope>
    <source>
        <strain evidence="3">ATCC BAA-1437 / JCM 17883 / MC-1</strain>
    </source>
</reference>
<dbReference type="AlphaFoldDB" id="A0LDX3"/>
<dbReference type="OrthoDB" id="9795329at2"/>
<dbReference type="GO" id="GO:0016740">
    <property type="term" value="F:transferase activity"/>
    <property type="evidence" value="ECO:0007669"/>
    <property type="project" value="UniProtKB-KW"/>
</dbReference>
<dbReference type="Pfam" id="PF13410">
    <property type="entry name" value="GST_C_2"/>
    <property type="match status" value="1"/>
</dbReference>
<dbReference type="GO" id="GO:0005737">
    <property type="term" value="C:cytoplasm"/>
    <property type="evidence" value="ECO:0007669"/>
    <property type="project" value="TreeGrafter"/>
</dbReference>
<dbReference type="SUPFAM" id="SSF52833">
    <property type="entry name" value="Thioredoxin-like"/>
    <property type="match status" value="1"/>
</dbReference>
<dbReference type="RefSeq" id="WP_011715219.1">
    <property type="nucleotide sequence ID" value="NC_008576.1"/>
</dbReference>
<dbReference type="InterPro" id="IPR036249">
    <property type="entry name" value="Thioredoxin-like_sf"/>
</dbReference>
<dbReference type="HOGENOM" id="CLU_011226_12_2_5"/>
<dbReference type="PANTHER" id="PTHR43968">
    <property type="match status" value="1"/>
</dbReference>
<dbReference type="InterPro" id="IPR004045">
    <property type="entry name" value="Glutathione_S-Trfase_N"/>
</dbReference>
<organism evidence="2 3">
    <name type="scientific">Magnetococcus marinus (strain ATCC BAA-1437 / JCM 17883 / MC-1)</name>
    <dbReference type="NCBI Taxonomy" id="156889"/>
    <lineage>
        <taxon>Bacteria</taxon>
        <taxon>Pseudomonadati</taxon>
        <taxon>Pseudomonadota</taxon>
        <taxon>Magnetococcia</taxon>
        <taxon>Magnetococcales</taxon>
        <taxon>Magnetococcaceae</taxon>
        <taxon>Magnetococcus</taxon>
    </lineage>
</organism>
<evidence type="ECO:0000313" key="2">
    <source>
        <dbReference type="EMBL" id="ABK46166.1"/>
    </source>
</evidence>
<dbReference type="Gene3D" id="3.40.30.10">
    <property type="entry name" value="Glutaredoxin"/>
    <property type="match status" value="1"/>
</dbReference>
<dbReference type="Pfam" id="PF13409">
    <property type="entry name" value="GST_N_2"/>
    <property type="match status" value="1"/>
</dbReference>
<protein>
    <submittedName>
        <fullName evidence="2">Glutathione S-transferase, N-terminal domain</fullName>
    </submittedName>
</protein>
<dbReference type="Gene3D" id="1.20.1050.10">
    <property type="match status" value="1"/>
</dbReference>
<gene>
    <name evidence="2" type="ordered locus">Mmc1_3681</name>
</gene>
<dbReference type="PANTHER" id="PTHR43968:SF6">
    <property type="entry name" value="GLUTATHIONE S-TRANSFERASE OMEGA"/>
    <property type="match status" value="1"/>
</dbReference>
<keyword evidence="3" id="KW-1185">Reference proteome</keyword>
<evidence type="ECO:0000259" key="1">
    <source>
        <dbReference type="PROSITE" id="PS50404"/>
    </source>
</evidence>
<dbReference type="InterPro" id="IPR050983">
    <property type="entry name" value="GST_Omega/HSP26"/>
</dbReference>
<dbReference type="EMBL" id="CP000471">
    <property type="protein sequence ID" value="ABK46166.1"/>
    <property type="molecule type" value="Genomic_DNA"/>
</dbReference>
<reference evidence="3" key="1">
    <citation type="journal article" date="2009" name="Appl. Environ. Microbiol.">
        <title>Complete genome sequence of the chemolithoautotrophic marine magnetotactic coccus strain MC-1.</title>
        <authorList>
            <person name="Schubbe S."/>
            <person name="Williams T.J."/>
            <person name="Xie G."/>
            <person name="Kiss H.E."/>
            <person name="Brettin T.S."/>
            <person name="Martinez D."/>
            <person name="Ross C.A."/>
            <person name="Schuler D."/>
            <person name="Cox B.L."/>
            <person name="Nealson K.H."/>
            <person name="Bazylinski D.A."/>
        </authorList>
    </citation>
    <scope>NUCLEOTIDE SEQUENCE [LARGE SCALE GENOMIC DNA]</scope>
    <source>
        <strain evidence="3">ATCC BAA-1437 / JCM 17883 / MC-1</strain>
    </source>
</reference>
<accession>A0LDX3</accession>
<dbReference type="CDD" id="cd03205">
    <property type="entry name" value="GST_C_6"/>
    <property type="match status" value="1"/>
</dbReference>
<feature type="domain" description="GST N-terminal" evidence="1">
    <location>
        <begin position="1"/>
        <end position="80"/>
    </location>
</feature>
<dbReference type="eggNOG" id="COG0625">
    <property type="taxonomic scope" value="Bacteria"/>
</dbReference>
<dbReference type="CDD" id="cd03049">
    <property type="entry name" value="GST_N_3"/>
    <property type="match status" value="1"/>
</dbReference>